<feature type="signal peptide" evidence="2">
    <location>
        <begin position="1"/>
        <end position="23"/>
    </location>
</feature>
<dbReference type="InParanoid" id="D6WPS1"/>
<name>D6WPS1_TRICA</name>
<dbReference type="EMBL" id="KQ971354">
    <property type="protein sequence ID" value="EFA06184.2"/>
    <property type="molecule type" value="Genomic_DNA"/>
</dbReference>
<evidence type="ECO:0000313" key="3">
    <source>
        <dbReference type="EMBL" id="EFA06184.2"/>
    </source>
</evidence>
<organism evidence="3 4">
    <name type="scientific">Tribolium castaneum</name>
    <name type="common">Red flour beetle</name>
    <dbReference type="NCBI Taxonomy" id="7070"/>
    <lineage>
        <taxon>Eukaryota</taxon>
        <taxon>Metazoa</taxon>
        <taxon>Ecdysozoa</taxon>
        <taxon>Arthropoda</taxon>
        <taxon>Hexapoda</taxon>
        <taxon>Insecta</taxon>
        <taxon>Pterygota</taxon>
        <taxon>Neoptera</taxon>
        <taxon>Endopterygota</taxon>
        <taxon>Coleoptera</taxon>
        <taxon>Polyphaga</taxon>
        <taxon>Cucujiformia</taxon>
        <taxon>Tenebrionidae</taxon>
        <taxon>Tenebrionidae incertae sedis</taxon>
        <taxon>Tribolium</taxon>
    </lineage>
</organism>
<evidence type="ECO:0000256" key="1">
    <source>
        <dbReference type="SAM" id="MobiDB-lite"/>
    </source>
</evidence>
<reference evidence="3 4" key="1">
    <citation type="journal article" date="2008" name="Nature">
        <title>The genome of the model beetle and pest Tribolium castaneum.</title>
        <authorList>
            <consortium name="Tribolium Genome Sequencing Consortium"/>
            <person name="Richards S."/>
            <person name="Gibbs R.A."/>
            <person name="Weinstock G.M."/>
            <person name="Brown S.J."/>
            <person name="Denell R."/>
            <person name="Beeman R.W."/>
            <person name="Gibbs R."/>
            <person name="Beeman R.W."/>
            <person name="Brown S.J."/>
            <person name="Bucher G."/>
            <person name="Friedrich M."/>
            <person name="Grimmelikhuijzen C.J."/>
            <person name="Klingler M."/>
            <person name="Lorenzen M."/>
            <person name="Richards S."/>
            <person name="Roth S."/>
            <person name="Schroder R."/>
            <person name="Tautz D."/>
            <person name="Zdobnov E.M."/>
            <person name="Muzny D."/>
            <person name="Gibbs R.A."/>
            <person name="Weinstock G.M."/>
            <person name="Attaway T."/>
            <person name="Bell S."/>
            <person name="Buhay C.J."/>
            <person name="Chandrabose M.N."/>
            <person name="Chavez D."/>
            <person name="Clerk-Blankenburg K.P."/>
            <person name="Cree A."/>
            <person name="Dao M."/>
            <person name="Davis C."/>
            <person name="Chacko J."/>
            <person name="Dinh H."/>
            <person name="Dugan-Rocha S."/>
            <person name="Fowler G."/>
            <person name="Garner T.T."/>
            <person name="Garnes J."/>
            <person name="Gnirke A."/>
            <person name="Hawes A."/>
            <person name="Hernandez J."/>
            <person name="Hines S."/>
            <person name="Holder M."/>
            <person name="Hume J."/>
            <person name="Jhangiani S.N."/>
            <person name="Joshi V."/>
            <person name="Khan Z.M."/>
            <person name="Jackson L."/>
            <person name="Kovar C."/>
            <person name="Kowis A."/>
            <person name="Lee S."/>
            <person name="Lewis L.R."/>
            <person name="Margolis J."/>
            <person name="Morgan M."/>
            <person name="Nazareth L.V."/>
            <person name="Nguyen N."/>
            <person name="Okwuonu G."/>
            <person name="Parker D."/>
            <person name="Richards S."/>
            <person name="Ruiz S.J."/>
            <person name="Santibanez J."/>
            <person name="Savard J."/>
            <person name="Scherer S.E."/>
            <person name="Schneider B."/>
            <person name="Sodergren E."/>
            <person name="Tautz D."/>
            <person name="Vattahil S."/>
            <person name="Villasana D."/>
            <person name="White C.S."/>
            <person name="Wright R."/>
            <person name="Park Y."/>
            <person name="Beeman R.W."/>
            <person name="Lord J."/>
            <person name="Oppert B."/>
            <person name="Lorenzen M."/>
            <person name="Brown S."/>
            <person name="Wang L."/>
            <person name="Savard J."/>
            <person name="Tautz D."/>
            <person name="Richards S."/>
            <person name="Weinstock G."/>
            <person name="Gibbs R.A."/>
            <person name="Liu Y."/>
            <person name="Worley K."/>
            <person name="Weinstock G."/>
            <person name="Elsik C.G."/>
            <person name="Reese J.T."/>
            <person name="Elhaik E."/>
            <person name="Landan G."/>
            <person name="Graur D."/>
            <person name="Arensburger P."/>
            <person name="Atkinson P."/>
            <person name="Beeman R.W."/>
            <person name="Beidler J."/>
            <person name="Brown S.J."/>
            <person name="Demuth J.P."/>
            <person name="Drury D.W."/>
            <person name="Du Y.Z."/>
            <person name="Fujiwara H."/>
            <person name="Lorenzen M."/>
            <person name="Maselli V."/>
            <person name="Osanai M."/>
            <person name="Park Y."/>
            <person name="Robertson H.M."/>
            <person name="Tu Z."/>
            <person name="Wang J.J."/>
            <person name="Wang S."/>
            <person name="Richards S."/>
            <person name="Song H."/>
            <person name="Zhang L."/>
            <person name="Sodergren E."/>
            <person name="Werner D."/>
            <person name="Stanke M."/>
            <person name="Morgenstern B."/>
            <person name="Solovyev V."/>
            <person name="Kosarev P."/>
            <person name="Brown G."/>
            <person name="Chen H.C."/>
            <person name="Ermolaeva O."/>
            <person name="Hlavina W."/>
            <person name="Kapustin Y."/>
            <person name="Kiryutin B."/>
            <person name="Kitts P."/>
            <person name="Maglott D."/>
            <person name="Pruitt K."/>
            <person name="Sapojnikov V."/>
            <person name="Souvorov A."/>
            <person name="Mackey A.J."/>
            <person name="Waterhouse R.M."/>
            <person name="Wyder S."/>
            <person name="Zdobnov E.M."/>
            <person name="Zdobnov E.M."/>
            <person name="Wyder S."/>
            <person name="Kriventseva E.V."/>
            <person name="Kadowaki T."/>
            <person name="Bork P."/>
            <person name="Aranda M."/>
            <person name="Bao R."/>
            <person name="Beermann A."/>
            <person name="Berns N."/>
            <person name="Bolognesi R."/>
            <person name="Bonneton F."/>
            <person name="Bopp D."/>
            <person name="Brown S.J."/>
            <person name="Bucher G."/>
            <person name="Butts T."/>
            <person name="Chaumot A."/>
            <person name="Denell R.E."/>
            <person name="Ferrier D.E."/>
            <person name="Friedrich M."/>
            <person name="Gordon C.M."/>
            <person name="Jindra M."/>
            <person name="Klingler M."/>
            <person name="Lan Q."/>
            <person name="Lattorff H.M."/>
            <person name="Laudet V."/>
            <person name="von Levetsow C."/>
            <person name="Liu Z."/>
            <person name="Lutz R."/>
            <person name="Lynch J.A."/>
            <person name="da Fonseca R.N."/>
            <person name="Posnien N."/>
            <person name="Reuter R."/>
            <person name="Roth S."/>
            <person name="Savard J."/>
            <person name="Schinko J.B."/>
            <person name="Schmitt C."/>
            <person name="Schoppmeier M."/>
            <person name="Schroder R."/>
            <person name="Shippy T.D."/>
            <person name="Simonnet F."/>
            <person name="Marques-Souza H."/>
            <person name="Tautz D."/>
            <person name="Tomoyasu Y."/>
            <person name="Trauner J."/>
            <person name="Van der Zee M."/>
            <person name="Vervoort M."/>
            <person name="Wittkopp N."/>
            <person name="Wimmer E.A."/>
            <person name="Yang X."/>
            <person name="Jones A.K."/>
            <person name="Sattelle D.B."/>
            <person name="Ebert P.R."/>
            <person name="Nelson D."/>
            <person name="Scott J.G."/>
            <person name="Beeman R.W."/>
            <person name="Muthukrishnan S."/>
            <person name="Kramer K.J."/>
            <person name="Arakane Y."/>
            <person name="Beeman R.W."/>
            <person name="Zhu Q."/>
            <person name="Hogenkamp D."/>
            <person name="Dixit R."/>
            <person name="Oppert B."/>
            <person name="Jiang H."/>
            <person name="Zou Z."/>
            <person name="Marshall J."/>
            <person name="Elpidina E."/>
            <person name="Vinokurov K."/>
            <person name="Oppert C."/>
            <person name="Zou Z."/>
            <person name="Evans J."/>
            <person name="Lu Z."/>
            <person name="Zhao P."/>
            <person name="Sumathipala N."/>
            <person name="Altincicek B."/>
            <person name="Vilcinskas A."/>
            <person name="Williams M."/>
            <person name="Hultmark D."/>
            <person name="Hetru C."/>
            <person name="Jiang H."/>
            <person name="Grimmelikhuijzen C.J."/>
            <person name="Hauser F."/>
            <person name="Cazzamali G."/>
            <person name="Williamson M."/>
            <person name="Park Y."/>
            <person name="Li B."/>
            <person name="Tanaka Y."/>
            <person name="Predel R."/>
            <person name="Neupert S."/>
            <person name="Schachtner J."/>
            <person name="Verleyen P."/>
            <person name="Raible F."/>
            <person name="Bork P."/>
            <person name="Friedrich M."/>
            <person name="Walden K.K."/>
            <person name="Robertson H.M."/>
            <person name="Angeli S."/>
            <person name="Foret S."/>
            <person name="Bucher G."/>
            <person name="Schuetz S."/>
            <person name="Maleszka R."/>
            <person name="Wimmer E.A."/>
            <person name="Beeman R.W."/>
            <person name="Lorenzen M."/>
            <person name="Tomoyasu Y."/>
            <person name="Miller S.C."/>
            <person name="Grossmann D."/>
            <person name="Bucher G."/>
        </authorList>
    </citation>
    <scope>NUCLEOTIDE SEQUENCE [LARGE SCALE GENOMIC DNA]</scope>
    <source>
        <strain evidence="3 4">Georgia GA2</strain>
    </source>
</reference>
<dbReference type="OrthoDB" id="6789249at2759"/>
<proteinExistence type="predicted"/>
<dbReference type="AlphaFoldDB" id="D6WPS1"/>
<reference evidence="3 4" key="2">
    <citation type="journal article" date="2010" name="Nucleic Acids Res.">
        <title>BeetleBase in 2010: revisions to provide comprehensive genomic information for Tribolium castaneum.</title>
        <authorList>
            <person name="Kim H.S."/>
            <person name="Murphy T."/>
            <person name="Xia J."/>
            <person name="Caragea D."/>
            <person name="Park Y."/>
            <person name="Beeman R.W."/>
            <person name="Lorenzen M.D."/>
            <person name="Butcher S."/>
            <person name="Manak J.R."/>
            <person name="Brown S.J."/>
        </authorList>
    </citation>
    <scope>GENOME REANNOTATION</scope>
    <source>
        <strain evidence="3 4">Georgia GA2</strain>
    </source>
</reference>
<keyword evidence="4" id="KW-1185">Reference proteome</keyword>
<feature type="chain" id="PRO_5007310733" evidence="2">
    <location>
        <begin position="24"/>
        <end position="529"/>
    </location>
</feature>
<evidence type="ECO:0000256" key="2">
    <source>
        <dbReference type="SAM" id="SignalP"/>
    </source>
</evidence>
<accession>D6WPS1</accession>
<dbReference type="Proteomes" id="UP000007266">
    <property type="component" value="Linkage group 7"/>
</dbReference>
<feature type="region of interest" description="Disordered" evidence="1">
    <location>
        <begin position="502"/>
        <end position="529"/>
    </location>
</feature>
<evidence type="ECO:0000313" key="4">
    <source>
        <dbReference type="Proteomes" id="UP000007266"/>
    </source>
</evidence>
<dbReference type="HOGENOM" id="CLU_500927_0_0_1"/>
<gene>
    <name evidence="3" type="primary">AUGUSTUS-3.0.2_09031</name>
    <name evidence="3" type="ORF">TcasGA2_TC009031</name>
</gene>
<sequence>MLRNVLICIAALMYIFGCKTTKAASILRPSKSFLEEVADFDNIVEPENIQSGNNLETRESGDEEYYDEDCPNGKCPRDADTSTAKSILNKLGSSFLHKFFARDTSRAEDYMRRQLEQEQEKEQRQYDIDPKNDQDFMQEQERYENITNATKQLYNKLEEEQVQLGPLGEENICCEEEEPIRRTFVQIPQKSGIRASNGLLEMHFYEKIPAADSVKIVPHEQPVFINLYPKHEKNRRMESAKKYDYFALVPQDNKLIQVPAVKFTILPEFKRRKKDIYSPYLAKLKRLHPFRHGSNYRHNAHSFSLVDNKMNDDELGSAKLYKRFANLENSNNKYLEEADFLIHNRGISLKSSLDSSSKEKNEEGFNVNQSPVAAAGAKNEAEGGQSLVNTLEGEQRLVDNDNGLSLVDVEGGGQGDSLVGSIEGGGNNLVKSEVSGLGGGQSMVKNEVNGVEEGQGLVKSEVSGLEGGQSMVKNEVSGMGEGQGLVKSEVSGVEQGQGLVKSEVSGMEGGQGIDDSLVKSEVGDDGEFL</sequence>
<protein>
    <submittedName>
        <fullName evidence="3">Uncharacterized protein</fullName>
    </submittedName>
</protein>
<keyword evidence="2" id="KW-0732">Signal</keyword>